<evidence type="ECO:0000256" key="2">
    <source>
        <dbReference type="ARBA" id="ARBA00022806"/>
    </source>
</evidence>
<keyword evidence="1" id="KW-0378">Hydrolase</keyword>
<feature type="non-terminal residue" evidence="4">
    <location>
        <position position="97"/>
    </location>
</feature>
<dbReference type="PANTHER" id="PTHR18934">
    <property type="entry name" value="ATP-DEPENDENT RNA HELICASE"/>
    <property type="match status" value="1"/>
</dbReference>
<comment type="caution">
    <text evidence="4">The sequence shown here is derived from an EMBL/GenBank/DDBJ whole genome shotgun (WGS) entry which is preliminary data.</text>
</comment>
<dbReference type="EMBL" id="CAJNOL010011619">
    <property type="protein sequence ID" value="CAF1656262.1"/>
    <property type="molecule type" value="Genomic_DNA"/>
</dbReference>
<organism evidence="4 5">
    <name type="scientific">Rotaria sordida</name>
    <dbReference type="NCBI Taxonomy" id="392033"/>
    <lineage>
        <taxon>Eukaryota</taxon>
        <taxon>Metazoa</taxon>
        <taxon>Spiralia</taxon>
        <taxon>Gnathifera</taxon>
        <taxon>Rotifera</taxon>
        <taxon>Eurotatoria</taxon>
        <taxon>Bdelloidea</taxon>
        <taxon>Philodinida</taxon>
        <taxon>Philodinidae</taxon>
        <taxon>Rotaria</taxon>
    </lineage>
</organism>
<keyword evidence="2" id="KW-0547">Nucleotide-binding</keyword>
<evidence type="ECO:0000313" key="5">
    <source>
        <dbReference type="Proteomes" id="UP000663870"/>
    </source>
</evidence>
<gene>
    <name evidence="4" type="ORF">JXQ802_LOCUS55328</name>
    <name evidence="3" type="ORF">PYM288_LOCUS38804</name>
</gene>
<dbReference type="Proteomes" id="UP000663854">
    <property type="component" value="Unassembled WGS sequence"/>
</dbReference>
<dbReference type="EMBL" id="CAJNOH010009819">
    <property type="protein sequence ID" value="CAF1504061.1"/>
    <property type="molecule type" value="Genomic_DNA"/>
</dbReference>
<protein>
    <submittedName>
        <fullName evidence="4">Uncharacterized protein</fullName>
    </submittedName>
</protein>
<reference evidence="4" key="1">
    <citation type="submission" date="2021-02" db="EMBL/GenBank/DDBJ databases">
        <authorList>
            <person name="Nowell W R."/>
        </authorList>
    </citation>
    <scope>NUCLEOTIDE SEQUENCE</scope>
</reference>
<dbReference type="PANTHER" id="PTHR18934:SF119">
    <property type="entry name" value="ATP-DEPENDENT RNA HELICASE A"/>
    <property type="match status" value="1"/>
</dbReference>
<keyword evidence="2" id="KW-0347">Helicase</keyword>
<dbReference type="AlphaFoldDB" id="A0A816F874"/>
<dbReference type="Gene3D" id="3.40.50.300">
    <property type="entry name" value="P-loop containing nucleotide triphosphate hydrolases"/>
    <property type="match status" value="1"/>
</dbReference>
<dbReference type="InterPro" id="IPR027417">
    <property type="entry name" value="P-loop_NTPase"/>
</dbReference>
<evidence type="ECO:0000313" key="3">
    <source>
        <dbReference type="EMBL" id="CAF1504061.1"/>
    </source>
</evidence>
<dbReference type="Proteomes" id="UP000663870">
    <property type="component" value="Unassembled WGS sequence"/>
</dbReference>
<evidence type="ECO:0000313" key="4">
    <source>
        <dbReference type="EMBL" id="CAF1656262.1"/>
    </source>
</evidence>
<name>A0A816F874_9BILA</name>
<sequence>MESISEDLRHAEQCKMENELKCRLQERENLPVFTYRQQTLEHIKKNNVILIRGATGCGKTTQIPQYIIDDAIQHNQGAFCNVVVTQPRRISAISIAE</sequence>
<dbReference type="GO" id="GO:0003723">
    <property type="term" value="F:RNA binding"/>
    <property type="evidence" value="ECO:0007669"/>
    <property type="project" value="TreeGrafter"/>
</dbReference>
<evidence type="ECO:0000256" key="1">
    <source>
        <dbReference type="ARBA" id="ARBA00022801"/>
    </source>
</evidence>
<dbReference type="SUPFAM" id="SSF52540">
    <property type="entry name" value="P-loop containing nucleoside triphosphate hydrolases"/>
    <property type="match status" value="1"/>
</dbReference>
<proteinExistence type="predicted"/>
<keyword evidence="2" id="KW-0067">ATP-binding</keyword>
<dbReference type="GO" id="GO:0016787">
    <property type="term" value="F:hydrolase activity"/>
    <property type="evidence" value="ECO:0007669"/>
    <property type="project" value="UniProtKB-KW"/>
</dbReference>
<accession>A0A816F874</accession>
<dbReference type="GO" id="GO:0004386">
    <property type="term" value="F:helicase activity"/>
    <property type="evidence" value="ECO:0007669"/>
    <property type="project" value="UniProtKB-KW"/>
</dbReference>
<keyword evidence="5" id="KW-1185">Reference proteome</keyword>